<evidence type="ECO:0000313" key="3">
    <source>
        <dbReference type="Proteomes" id="UP000001611"/>
    </source>
</evidence>
<feature type="region of interest" description="Disordered" evidence="1">
    <location>
        <begin position="1"/>
        <end position="106"/>
    </location>
</feature>
<feature type="compositionally biased region" description="Low complexity" evidence="1">
    <location>
        <begin position="68"/>
        <end position="81"/>
    </location>
</feature>
<dbReference type="EMBL" id="DS572706">
    <property type="protein sequence ID" value="EGY15094.1"/>
    <property type="molecule type" value="Genomic_DNA"/>
</dbReference>
<dbReference type="Proteomes" id="UP000001611">
    <property type="component" value="Unassembled WGS sequence"/>
</dbReference>
<dbReference type="KEGG" id="vda:VDAG_06584"/>
<evidence type="ECO:0000313" key="2">
    <source>
        <dbReference type="EMBL" id="EGY15094.1"/>
    </source>
</evidence>
<dbReference type="RefSeq" id="XP_009657257.1">
    <property type="nucleotide sequence ID" value="XM_009658962.1"/>
</dbReference>
<accession>G2X7X6</accession>
<keyword evidence="3" id="KW-1185">Reference proteome</keyword>
<proteinExistence type="predicted"/>
<reference evidence="3" key="2">
    <citation type="journal article" date="2011" name="PLoS Pathog.">
        <title>Comparative genomics yields insights into niche adaptation of plant vascular wilt pathogens.</title>
        <authorList>
            <person name="Klosterman S.J."/>
            <person name="Subbarao K.V."/>
            <person name="Kang S."/>
            <person name="Veronese P."/>
            <person name="Gold S.E."/>
            <person name="Thomma B.P.H.J."/>
            <person name="Chen Z."/>
            <person name="Henrissat B."/>
            <person name="Lee Y.-H."/>
            <person name="Park J."/>
            <person name="Garcia-Pedrajas M.D."/>
            <person name="Barbara D.J."/>
            <person name="Anchieta A."/>
            <person name="de Jonge R."/>
            <person name="Santhanam P."/>
            <person name="Maruthachalam K."/>
            <person name="Atallah Z."/>
            <person name="Amyotte S.G."/>
            <person name="Paz Z."/>
            <person name="Inderbitzin P."/>
            <person name="Hayes R.J."/>
            <person name="Heiman D.I."/>
            <person name="Young S."/>
            <person name="Zeng Q."/>
            <person name="Engels R."/>
            <person name="Galagan J."/>
            <person name="Cuomo C.A."/>
            <person name="Dobinson K.F."/>
            <person name="Ma L.-J."/>
        </authorList>
    </citation>
    <scope>NUCLEOTIDE SEQUENCE [LARGE SCALE GENOMIC DNA]</scope>
    <source>
        <strain evidence="3">VdLs.17 / ATCC MYA-4575 / FGSC 10137</strain>
    </source>
</reference>
<dbReference type="STRING" id="498257.G2X7X6"/>
<evidence type="ECO:0000256" key="1">
    <source>
        <dbReference type="SAM" id="MobiDB-lite"/>
    </source>
</evidence>
<dbReference type="GeneID" id="20708047"/>
<dbReference type="HOGENOM" id="CLU_2225226_0_0_1"/>
<sequence>MPPAKKRKTAAAAKAEKALDADVPAEQPATNTTDATQDEPSQEDAAPAEETTQAGPSAAAPPPPPPTAEAAADSDTPAATPINPASKAADSMARVKTLQARAKSSS</sequence>
<name>G2X7X6_VERDV</name>
<protein>
    <submittedName>
        <fullName evidence="2">Uncharacterized protein</fullName>
    </submittedName>
</protein>
<gene>
    <name evidence="2" type="ORF">VDAG_06584</name>
</gene>
<organism evidence="2 3">
    <name type="scientific">Verticillium dahliae (strain VdLs.17 / ATCC MYA-4575 / FGSC 10137)</name>
    <name type="common">Verticillium wilt</name>
    <dbReference type="NCBI Taxonomy" id="498257"/>
    <lineage>
        <taxon>Eukaryota</taxon>
        <taxon>Fungi</taxon>
        <taxon>Dikarya</taxon>
        <taxon>Ascomycota</taxon>
        <taxon>Pezizomycotina</taxon>
        <taxon>Sordariomycetes</taxon>
        <taxon>Hypocreomycetidae</taxon>
        <taxon>Glomerellales</taxon>
        <taxon>Plectosphaerellaceae</taxon>
        <taxon>Verticillium</taxon>
    </lineage>
</organism>
<reference evidence="2 3" key="1">
    <citation type="submission" date="2008-03" db="EMBL/GenBank/DDBJ databases">
        <title>The Genome Sequence of Verticillium dahliae VdLs.17.</title>
        <authorList>
            <consortium name="The Broad Institute Genome Sequencing Platform"/>
            <person name="Ma L.-J.J."/>
            <person name="Klosterman S.J."/>
            <person name="Subbarao K."/>
            <person name="Dobinson K."/>
            <person name="Veronese P."/>
            <person name="Kang S."/>
            <person name="Gold S.E."/>
            <person name="Young S."/>
            <person name="Jaffe D."/>
            <person name="Gnerre S."/>
            <person name="Berlin A."/>
            <person name="Heiman D."/>
            <person name="Hepburn T."/>
            <person name="Sykes S."/>
            <person name="Alvarado L."/>
            <person name="Kodira C.D."/>
            <person name="Lander E."/>
            <person name="Galagan J."/>
            <person name="Nusbaum C."/>
            <person name="Birren B."/>
        </authorList>
    </citation>
    <scope>NUCLEOTIDE SEQUENCE [LARGE SCALE GENOMIC DNA]</scope>
    <source>
        <strain evidence="3">VdLs.17 / ATCC MYA-4575 / FGSC 10137</strain>
    </source>
</reference>
<dbReference type="AlphaFoldDB" id="G2X7X6"/>
<dbReference type="InParanoid" id="G2X7X6"/>